<dbReference type="PATRIC" id="fig|1481663.12.peg.2588"/>
<comment type="caution">
    <text evidence="2">The sequence shown here is derived from an EMBL/GenBank/DDBJ whole genome shotgun (WGS) entry which is preliminary data.</text>
</comment>
<feature type="domain" description="AbiTii" evidence="1">
    <location>
        <begin position="3"/>
        <end position="184"/>
    </location>
</feature>
<dbReference type="Proteomes" id="UP000050491">
    <property type="component" value="Unassembled WGS sequence"/>
</dbReference>
<dbReference type="RefSeq" id="WP_055031538.1">
    <property type="nucleotide sequence ID" value="NZ_CABMIR010000019.1"/>
</dbReference>
<dbReference type="Pfam" id="PF18864">
    <property type="entry name" value="AbiTii"/>
    <property type="match status" value="1"/>
</dbReference>
<name>A0A0Q0LNT6_VIBMT</name>
<dbReference type="InterPro" id="IPR041304">
    <property type="entry name" value="AbiTii"/>
</dbReference>
<evidence type="ECO:0000313" key="2">
    <source>
        <dbReference type="EMBL" id="KQA97576.1"/>
    </source>
</evidence>
<reference evidence="2 3" key="1">
    <citation type="journal article" date="2015" name="Genome Biol. Evol.">
        <title>The Dynamics of Genetic Interactions between Vibrio metoecus and Vibrio cholerae, Two Close Relatives Co-Occurring in the Environment.</title>
        <authorList>
            <person name="Orata F.D."/>
            <person name="Kirchberger P.C."/>
            <person name="Meheust R."/>
            <person name="Barlow E.J."/>
            <person name="Tarr C.L."/>
            <person name="Boucher Y."/>
        </authorList>
    </citation>
    <scope>NUCLEOTIDE SEQUENCE [LARGE SCALE GENOMIC DNA]</scope>
    <source>
        <strain evidence="2 3">YB5B04</strain>
    </source>
</reference>
<evidence type="ECO:0000259" key="1">
    <source>
        <dbReference type="Pfam" id="PF18864"/>
    </source>
</evidence>
<evidence type="ECO:0000313" key="3">
    <source>
        <dbReference type="Proteomes" id="UP000050491"/>
    </source>
</evidence>
<protein>
    <recommendedName>
        <fullName evidence="1">AbiTii domain-containing protein</fullName>
    </recommendedName>
</protein>
<dbReference type="OrthoDB" id="766804at2"/>
<dbReference type="EMBL" id="LBGP01000038">
    <property type="protein sequence ID" value="KQA97576.1"/>
    <property type="molecule type" value="Genomic_DNA"/>
</dbReference>
<sequence>MSSIILELQADAMNDSVSIQSLLRKAYAIAIKLSVEDSKQWIEAEMNGYDNGNEVPMYRRIKGSLEAVNPVRGPIPAHVGDNELEDTISVFHFRQSIAEIEGIISKHAKGFLIPFTGSQLSSLQDIFQSDFPFRLSFSATSLVPVVDNVRNTILQWALRLEQEGVTGEGLSFSSDEVKKAHMSTQINIKNFQGVLGDVTDSELNQNLEMTISESNNFEELAKYLAEHNVPENDIVELKQAIDSDGDIGSKGQFGSNVSTWIGNMCSKAASGGWAISLATAANVLGTGISKFYGLS</sequence>
<accession>A0A0Q0LNT6</accession>
<organism evidence="2 3">
    <name type="scientific">Vibrio metoecus</name>
    <dbReference type="NCBI Taxonomy" id="1481663"/>
    <lineage>
        <taxon>Bacteria</taxon>
        <taxon>Pseudomonadati</taxon>
        <taxon>Pseudomonadota</taxon>
        <taxon>Gammaproteobacteria</taxon>
        <taxon>Vibrionales</taxon>
        <taxon>Vibrionaceae</taxon>
        <taxon>Vibrio</taxon>
    </lineage>
</organism>
<proteinExistence type="predicted"/>
<dbReference type="AlphaFoldDB" id="A0A0Q0LNT6"/>
<gene>
    <name evidence="2" type="ORF">XV92_18085</name>
</gene>